<reference evidence="5" key="1">
    <citation type="journal article" date="2014" name="Front. Microbiol.">
        <title>High frequency of phylogenetically diverse reductive dehalogenase-homologous genes in deep subseafloor sedimentary metagenomes.</title>
        <authorList>
            <person name="Kawai M."/>
            <person name="Futagami T."/>
            <person name="Toyoda A."/>
            <person name="Takaki Y."/>
            <person name="Nishi S."/>
            <person name="Hori S."/>
            <person name="Arai W."/>
            <person name="Tsubouchi T."/>
            <person name="Morono Y."/>
            <person name="Uchiyama I."/>
            <person name="Ito T."/>
            <person name="Fujiyama A."/>
            <person name="Inagaki F."/>
            <person name="Takami H."/>
        </authorList>
    </citation>
    <scope>NUCLEOTIDE SEQUENCE</scope>
    <source>
        <strain evidence="5">Expedition CK06-06</strain>
    </source>
</reference>
<gene>
    <name evidence="5" type="ORF">S01H4_13802</name>
</gene>
<keyword evidence="2" id="KW-0547">Nucleotide-binding</keyword>
<dbReference type="EMBL" id="BART01006070">
    <property type="protein sequence ID" value="GAG57297.1"/>
    <property type="molecule type" value="Genomic_DNA"/>
</dbReference>
<dbReference type="PANTHER" id="PTHR42711">
    <property type="entry name" value="ABC TRANSPORTER ATP-BINDING PROTEIN"/>
    <property type="match status" value="1"/>
</dbReference>
<accession>X0ZGJ4</accession>
<dbReference type="SMART" id="SM00382">
    <property type="entry name" value="AAA"/>
    <property type="match status" value="1"/>
</dbReference>
<feature type="domain" description="ABC transporter" evidence="4">
    <location>
        <begin position="6"/>
        <end position="236"/>
    </location>
</feature>
<dbReference type="GO" id="GO:0005524">
    <property type="term" value="F:ATP binding"/>
    <property type="evidence" value="ECO:0007669"/>
    <property type="project" value="UniProtKB-KW"/>
</dbReference>
<dbReference type="InterPro" id="IPR050763">
    <property type="entry name" value="ABC_transporter_ATP-binding"/>
</dbReference>
<evidence type="ECO:0000256" key="3">
    <source>
        <dbReference type="ARBA" id="ARBA00022840"/>
    </source>
</evidence>
<protein>
    <recommendedName>
        <fullName evidence="4">ABC transporter domain-containing protein</fullName>
    </recommendedName>
</protein>
<keyword evidence="3" id="KW-0067">ATP-binding</keyword>
<keyword evidence="1" id="KW-0813">Transport</keyword>
<sequence>MNEDVIVVESLTKHYGSLRAVDGISFQVKAGEIFGILGPNGAGKTTTVRMMTGVISPTSGSVTILGKDIREHALKIKEQISVLPETANVYVDLTGQQNMDLFGKLYGLKTDEITNRSRELLKELDLYEHRHRRAKFYSKGMKQRLSLCVALIPDAKVLFLDEPNSGLDAESSKQIKNVISQLASEGRTILLTTHNMQDAQELCTKVAVVNQGRIAAIDSPINLRRTFQERQYVVVEFSESVSVEQIMTLPDVNEVRPLGTRLQCFTSQPGKVLMGLVEIAKEKGIQIVSANTESATLEDVFLRLVNSKHN</sequence>
<evidence type="ECO:0000313" key="5">
    <source>
        <dbReference type="EMBL" id="GAG57297.1"/>
    </source>
</evidence>
<dbReference type="InterPro" id="IPR017871">
    <property type="entry name" value="ABC_transporter-like_CS"/>
</dbReference>
<dbReference type="Gene3D" id="3.40.50.300">
    <property type="entry name" value="P-loop containing nucleotide triphosphate hydrolases"/>
    <property type="match status" value="1"/>
</dbReference>
<name>X0ZGJ4_9ZZZZ</name>
<dbReference type="PROSITE" id="PS50893">
    <property type="entry name" value="ABC_TRANSPORTER_2"/>
    <property type="match status" value="1"/>
</dbReference>
<dbReference type="AlphaFoldDB" id="X0ZGJ4"/>
<comment type="caution">
    <text evidence="5">The sequence shown here is derived from an EMBL/GenBank/DDBJ whole genome shotgun (WGS) entry which is preliminary data.</text>
</comment>
<proteinExistence type="predicted"/>
<evidence type="ECO:0000256" key="2">
    <source>
        <dbReference type="ARBA" id="ARBA00022741"/>
    </source>
</evidence>
<dbReference type="GO" id="GO:0016887">
    <property type="term" value="F:ATP hydrolysis activity"/>
    <property type="evidence" value="ECO:0007669"/>
    <property type="project" value="InterPro"/>
</dbReference>
<dbReference type="PANTHER" id="PTHR42711:SF18">
    <property type="entry name" value="ABC TRANSPORTER, ATP-BINDING PROTEIN"/>
    <property type="match status" value="1"/>
</dbReference>
<organism evidence="5">
    <name type="scientific">marine sediment metagenome</name>
    <dbReference type="NCBI Taxonomy" id="412755"/>
    <lineage>
        <taxon>unclassified sequences</taxon>
        <taxon>metagenomes</taxon>
        <taxon>ecological metagenomes</taxon>
    </lineage>
</organism>
<evidence type="ECO:0000259" key="4">
    <source>
        <dbReference type="PROSITE" id="PS50893"/>
    </source>
</evidence>
<dbReference type="SUPFAM" id="SSF52540">
    <property type="entry name" value="P-loop containing nucleoside triphosphate hydrolases"/>
    <property type="match status" value="1"/>
</dbReference>
<dbReference type="Pfam" id="PF00005">
    <property type="entry name" value="ABC_tran"/>
    <property type="match status" value="1"/>
</dbReference>
<dbReference type="PROSITE" id="PS00211">
    <property type="entry name" value="ABC_TRANSPORTER_1"/>
    <property type="match status" value="1"/>
</dbReference>
<evidence type="ECO:0000256" key="1">
    <source>
        <dbReference type="ARBA" id="ARBA00022448"/>
    </source>
</evidence>
<dbReference type="InterPro" id="IPR003439">
    <property type="entry name" value="ABC_transporter-like_ATP-bd"/>
</dbReference>
<dbReference type="InterPro" id="IPR027417">
    <property type="entry name" value="P-loop_NTPase"/>
</dbReference>
<dbReference type="InterPro" id="IPR003593">
    <property type="entry name" value="AAA+_ATPase"/>
</dbReference>